<gene>
    <name evidence="2" type="ORF">RFI_13283</name>
</gene>
<evidence type="ECO:0000313" key="3">
    <source>
        <dbReference type="Proteomes" id="UP000023152"/>
    </source>
</evidence>
<evidence type="ECO:0000256" key="1">
    <source>
        <dbReference type="SAM" id="Coils"/>
    </source>
</evidence>
<dbReference type="AlphaFoldDB" id="X6NC66"/>
<dbReference type="EMBL" id="ASPP01009631">
    <property type="protein sequence ID" value="ETO23875.1"/>
    <property type="molecule type" value="Genomic_DNA"/>
</dbReference>
<name>X6NC66_RETFI</name>
<organism evidence="2 3">
    <name type="scientific">Reticulomyxa filosa</name>
    <dbReference type="NCBI Taxonomy" id="46433"/>
    <lineage>
        <taxon>Eukaryota</taxon>
        <taxon>Sar</taxon>
        <taxon>Rhizaria</taxon>
        <taxon>Retaria</taxon>
        <taxon>Foraminifera</taxon>
        <taxon>Monothalamids</taxon>
        <taxon>Reticulomyxidae</taxon>
        <taxon>Reticulomyxa</taxon>
    </lineage>
</organism>
<proteinExistence type="predicted"/>
<accession>X6NC66</accession>
<feature type="coiled-coil region" evidence="1">
    <location>
        <begin position="48"/>
        <end position="79"/>
    </location>
</feature>
<protein>
    <submittedName>
        <fullName evidence="2">Uncharacterized protein</fullName>
    </submittedName>
</protein>
<dbReference type="Proteomes" id="UP000023152">
    <property type="component" value="Unassembled WGS sequence"/>
</dbReference>
<comment type="caution">
    <text evidence="2">The sequence shown here is derived from an EMBL/GenBank/DDBJ whole genome shotgun (WGS) entry which is preliminary data.</text>
</comment>
<evidence type="ECO:0000313" key="2">
    <source>
        <dbReference type="EMBL" id="ETO23875.1"/>
    </source>
</evidence>
<reference evidence="2 3" key="1">
    <citation type="journal article" date="2013" name="Curr. Biol.">
        <title>The Genome of the Foraminiferan Reticulomyxa filosa.</title>
        <authorList>
            <person name="Glockner G."/>
            <person name="Hulsmann N."/>
            <person name="Schleicher M."/>
            <person name="Noegel A.A."/>
            <person name="Eichinger L."/>
            <person name="Gallinger C."/>
            <person name="Pawlowski J."/>
            <person name="Sierra R."/>
            <person name="Euteneuer U."/>
            <person name="Pillet L."/>
            <person name="Moustafa A."/>
            <person name="Platzer M."/>
            <person name="Groth M."/>
            <person name="Szafranski K."/>
            <person name="Schliwa M."/>
        </authorList>
    </citation>
    <scope>NUCLEOTIDE SEQUENCE [LARGE SCALE GENOMIC DNA]</scope>
</reference>
<keyword evidence="3" id="KW-1185">Reference proteome</keyword>
<sequence length="320" mass="38574">MYKHMVRKIINDVNVSFEAFFFFCLLSSQDNKTAMDPENSTLHFLDTLQKYKNTRENISNELEQALASFDNANKEFLQQQEYRKTSKKVKHVESTDDQGLEATSSSYTKRIQSFMNTNTSQSCEFNEELIRKNNQHRINLDIGLQCPSITEQEPTLYLGHSNSCQKIIDNDKWTNNIFKSSQEALLAMKSDLDQFEQFNQSQQQIAENQKKEFKVYQVNLNKAVQFHFNHSITKAWKEWKRVVILMRQARQIFWTEQQLKKYFLIWKKYWITIRKFCKQIYFKRWKRRILAEKDKVKLSKKNYMTDFIHFFRSQLFQFVI</sequence>
<keyword evidence="1" id="KW-0175">Coiled coil</keyword>